<dbReference type="InterPro" id="IPR029044">
    <property type="entry name" value="Nucleotide-diphossugar_trans"/>
</dbReference>
<dbReference type="Gene3D" id="3.90.550.10">
    <property type="entry name" value="Spore Coat Polysaccharide Biosynthesis Protein SpsA, Chain A"/>
    <property type="match status" value="1"/>
</dbReference>
<feature type="non-terminal residue" evidence="2">
    <location>
        <position position="177"/>
    </location>
</feature>
<reference evidence="2" key="1">
    <citation type="journal article" date="2014" name="Front. Microbiol.">
        <title>High frequency of phylogenetically diverse reductive dehalogenase-homologous genes in deep subseafloor sedimentary metagenomes.</title>
        <authorList>
            <person name="Kawai M."/>
            <person name="Futagami T."/>
            <person name="Toyoda A."/>
            <person name="Takaki Y."/>
            <person name="Nishi S."/>
            <person name="Hori S."/>
            <person name="Arai W."/>
            <person name="Tsubouchi T."/>
            <person name="Morono Y."/>
            <person name="Uchiyama I."/>
            <person name="Ito T."/>
            <person name="Fujiyama A."/>
            <person name="Inagaki F."/>
            <person name="Takami H."/>
        </authorList>
    </citation>
    <scope>NUCLEOTIDE SEQUENCE</scope>
    <source>
        <strain evidence="2">Expedition CK06-06</strain>
    </source>
</reference>
<protein>
    <recommendedName>
        <fullName evidence="1">Glycosyltransferase 2-like domain-containing protein</fullName>
    </recommendedName>
</protein>
<dbReference type="Pfam" id="PF00535">
    <property type="entry name" value="Glycos_transf_2"/>
    <property type="match status" value="1"/>
</dbReference>
<sequence length="177" mass="20838">MKDIAILITTFLRDNALFACVKSIRKLYPDVTIFVADTGHESRAKDDFCFDHKCELLKLAFDSGVCFAKNEGVDRIPDNYKYIFICEDDIVFTEETRLEVLREILEKRPQIGIVGGSLKKVKKYETKEQGYEATLRMENDTIYLEKVEKPQWRKLGDVRFFYCDIIPNVFLMRRDIW</sequence>
<feature type="domain" description="Glycosyltransferase 2-like" evidence="1">
    <location>
        <begin position="6"/>
        <end position="136"/>
    </location>
</feature>
<evidence type="ECO:0000313" key="2">
    <source>
        <dbReference type="EMBL" id="GAH61354.1"/>
    </source>
</evidence>
<dbReference type="InterPro" id="IPR001173">
    <property type="entry name" value="Glyco_trans_2-like"/>
</dbReference>
<proteinExistence type="predicted"/>
<dbReference type="PANTHER" id="PTHR15046:SF3">
    <property type="entry name" value="BETA-1,4 N-ACETYLGALACTOSAMINYLTRANSFERASE 2-LIKE"/>
    <property type="match status" value="1"/>
</dbReference>
<dbReference type="PANTHER" id="PTHR15046">
    <property type="entry name" value="GLYCO_TRANS_2-LIKE DOMAIN-CONTAINING PROTEIN"/>
    <property type="match status" value="1"/>
</dbReference>
<accession>X1I5H3</accession>
<evidence type="ECO:0000259" key="1">
    <source>
        <dbReference type="Pfam" id="PF00535"/>
    </source>
</evidence>
<comment type="caution">
    <text evidence="2">The sequence shown here is derived from an EMBL/GenBank/DDBJ whole genome shotgun (WGS) entry which is preliminary data.</text>
</comment>
<dbReference type="AlphaFoldDB" id="X1I5H3"/>
<dbReference type="EMBL" id="BARU01017610">
    <property type="protein sequence ID" value="GAH61354.1"/>
    <property type="molecule type" value="Genomic_DNA"/>
</dbReference>
<name>X1I5H3_9ZZZZ</name>
<gene>
    <name evidence="2" type="ORF">S03H2_29195</name>
</gene>
<organism evidence="2">
    <name type="scientific">marine sediment metagenome</name>
    <dbReference type="NCBI Taxonomy" id="412755"/>
    <lineage>
        <taxon>unclassified sequences</taxon>
        <taxon>metagenomes</taxon>
        <taxon>ecological metagenomes</taxon>
    </lineage>
</organism>
<dbReference type="SUPFAM" id="SSF53448">
    <property type="entry name" value="Nucleotide-diphospho-sugar transferases"/>
    <property type="match status" value="1"/>
</dbReference>